<organism evidence="1 2">
    <name type="scientific">Populus trichocarpa</name>
    <name type="common">Western balsam poplar</name>
    <name type="synonym">Populus balsamifera subsp. trichocarpa</name>
    <dbReference type="NCBI Taxonomy" id="3694"/>
    <lineage>
        <taxon>Eukaryota</taxon>
        <taxon>Viridiplantae</taxon>
        <taxon>Streptophyta</taxon>
        <taxon>Embryophyta</taxon>
        <taxon>Tracheophyta</taxon>
        <taxon>Spermatophyta</taxon>
        <taxon>Magnoliopsida</taxon>
        <taxon>eudicotyledons</taxon>
        <taxon>Gunneridae</taxon>
        <taxon>Pentapetalae</taxon>
        <taxon>rosids</taxon>
        <taxon>fabids</taxon>
        <taxon>Malpighiales</taxon>
        <taxon>Salicaceae</taxon>
        <taxon>Saliceae</taxon>
        <taxon>Populus</taxon>
    </lineage>
</organism>
<reference evidence="1 2" key="1">
    <citation type="journal article" date="2006" name="Science">
        <title>The genome of black cottonwood, Populus trichocarpa (Torr. &amp; Gray).</title>
        <authorList>
            <person name="Tuskan G.A."/>
            <person name="Difazio S."/>
            <person name="Jansson S."/>
            <person name="Bohlmann J."/>
            <person name="Grigoriev I."/>
            <person name="Hellsten U."/>
            <person name="Putnam N."/>
            <person name="Ralph S."/>
            <person name="Rombauts S."/>
            <person name="Salamov A."/>
            <person name="Schein J."/>
            <person name="Sterck L."/>
            <person name="Aerts A."/>
            <person name="Bhalerao R.R."/>
            <person name="Bhalerao R.P."/>
            <person name="Blaudez D."/>
            <person name="Boerjan W."/>
            <person name="Brun A."/>
            <person name="Brunner A."/>
            <person name="Busov V."/>
            <person name="Campbell M."/>
            <person name="Carlson J."/>
            <person name="Chalot M."/>
            <person name="Chapman J."/>
            <person name="Chen G.L."/>
            <person name="Cooper D."/>
            <person name="Coutinho P.M."/>
            <person name="Couturier J."/>
            <person name="Covert S."/>
            <person name="Cronk Q."/>
            <person name="Cunningham R."/>
            <person name="Davis J."/>
            <person name="Degroeve S."/>
            <person name="Dejardin A."/>
            <person name="Depamphilis C."/>
            <person name="Detter J."/>
            <person name="Dirks B."/>
            <person name="Dubchak I."/>
            <person name="Duplessis S."/>
            <person name="Ehlting J."/>
            <person name="Ellis B."/>
            <person name="Gendler K."/>
            <person name="Goodstein D."/>
            <person name="Gribskov M."/>
            <person name="Grimwood J."/>
            <person name="Groover A."/>
            <person name="Gunter L."/>
            <person name="Hamberger B."/>
            <person name="Heinze B."/>
            <person name="Helariutta Y."/>
            <person name="Henrissat B."/>
            <person name="Holligan D."/>
            <person name="Holt R."/>
            <person name="Huang W."/>
            <person name="Islam-Faridi N."/>
            <person name="Jones S."/>
            <person name="Jones-Rhoades M."/>
            <person name="Jorgensen R."/>
            <person name="Joshi C."/>
            <person name="Kangasjarvi J."/>
            <person name="Karlsson J."/>
            <person name="Kelleher C."/>
            <person name="Kirkpatrick R."/>
            <person name="Kirst M."/>
            <person name="Kohler A."/>
            <person name="Kalluri U."/>
            <person name="Larimer F."/>
            <person name="Leebens-Mack J."/>
            <person name="Leple J.C."/>
            <person name="Locascio P."/>
            <person name="Lou Y."/>
            <person name="Lucas S."/>
            <person name="Martin F."/>
            <person name="Montanini B."/>
            <person name="Napoli C."/>
            <person name="Nelson D.R."/>
            <person name="Nelson C."/>
            <person name="Nieminen K."/>
            <person name="Nilsson O."/>
            <person name="Pereda V."/>
            <person name="Peter G."/>
            <person name="Philippe R."/>
            <person name="Pilate G."/>
            <person name="Poliakov A."/>
            <person name="Razumovskaya J."/>
            <person name="Richardson P."/>
            <person name="Rinaldi C."/>
            <person name="Ritland K."/>
            <person name="Rouze P."/>
            <person name="Ryaboy D."/>
            <person name="Schmutz J."/>
            <person name="Schrader J."/>
            <person name="Segerman B."/>
            <person name="Shin H."/>
            <person name="Siddiqui A."/>
            <person name="Sterky F."/>
            <person name="Terry A."/>
            <person name="Tsai C.J."/>
            <person name="Uberbacher E."/>
            <person name="Unneberg P."/>
            <person name="Vahala J."/>
            <person name="Wall K."/>
            <person name="Wessler S."/>
            <person name="Yang G."/>
            <person name="Yin T."/>
            <person name="Douglas C."/>
            <person name="Marra M."/>
            <person name="Sandberg G."/>
            <person name="Van de Peer Y."/>
            <person name="Rokhsar D."/>
        </authorList>
    </citation>
    <scope>NUCLEOTIDE SEQUENCE [LARGE SCALE GENOMIC DNA]</scope>
    <source>
        <strain evidence="2">cv. Nisqually</strain>
    </source>
</reference>
<gene>
    <name evidence="1" type="ORF">POPTR_001G053450v4</name>
</gene>
<dbReference type="EMBL" id="CM009290">
    <property type="protein sequence ID" value="KAI9400925.1"/>
    <property type="molecule type" value="Genomic_DNA"/>
</dbReference>
<sequence length="101" mass="11296">MDLFHLFSSHSSLLACPILPLSLSPFIFPCNLCFGSNCEDSSLVVIPQLCPKFKCCQIDNNVITCPDCQGFCPKWDLPLIMIYDAECQSLVKFLSNLANKF</sequence>
<name>A0ACC0TH54_POPTR</name>
<evidence type="ECO:0000313" key="2">
    <source>
        <dbReference type="Proteomes" id="UP000006729"/>
    </source>
</evidence>
<comment type="caution">
    <text evidence="1">The sequence shown here is derived from an EMBL/GenBank/DDBJ whole genome shotgun (WGS) entry which is preliminary data.</text>
</comment>
<accession>A0ACC0TH54</accession>
<dbReference type="Proteomes" id="UP000006729">
    <property type="component" value="Chromosome 1"/>
</dbReference>
<proteinExistence type="predicted"/>
<protein>
    <submittedName>
        <fullName evidence="1">Uncharacterized protein</fullName>
    </submittedName>
</protein>
<evidence type="ECO:0000313" key="1">
    <source>
        <dbReference type="EMBL" id="KAI9400925.1"/>
    </source>
</evidence>
<keyword evidence="2" id="KW-1185">Reference proteome</keyword>